<evidence type="ECO:0000313" key="2">
    <source>
        <dbReference type="EMBL" id="CEN34251.1"/>
    </source>
</evidence>
<accession>A0A0B7H3U1</accession>
<sequence length="319" mass="36762">MSISIQDLKKVVETTEYQELIKRLSQKYHIDIYNKMELQLYNIISERCKLSNLSIDEIYRFFLENQMLVCLYINEKFGKPEEEKDVTYLGFPQTIFLTSAMEILLIEQNNLLDYLKKQRVEAPTKCAKEDIASYQRALATSKNEPIPEAFQKKPMKKKVISSVGNKITLGKFIPTDCDDEYQTTATIWGKETEINIIGNYDSKKAISNRLQWIEDNREMILTFALEAEDFLSHFNDWATTEIKKKGKAILYDNTILTTPITEEELIKSIYIEGISVLLEEGTIESIDINLVTSPDYFGGHTLVIEINNKKKLSFGGMQG</sequence>
<dbReference type="InterPro" id="IPR019260">
    <property type="entry name" value="DUF2262"/>
</dbReference>
<feature type="domain" description="DUF2262" evidence="1">
    <location>
        <begin position="169"/>
        <end position="313"/>
    </location>
</feature>
<dbReference type="Proteomes" id="UP000038083">
    <property type="component" value="Unassembled WGS sequence"/>
</dbReference>
<gene>
    <name evidence="2" type="ORF">CCYN74_100102</name>
</gene>
<dbReference type="RefSeq" id="WP_052457349.1">
    <property type="nucleotide sequence ID" value="NZ_CDOG01000002.1"/>
</dbReference>
<dbReference type="AlphaFoldDB" id="A0A0B7H3U1"/>
<dbReference type="OrthoDB" id="8612796at2"/>
<protein>
    <recommendedName>
        <fullName evidence="1">DUF2262 domain-containing protein</fullName>
    </recommendedName>
</protein>
<evidence type="ECO:0000259" key="1">
    <source>
        <dbReference type="Pfam" id="PF10020"/>
    </source>
</evidence>
<organism evidence="2 3">
    <name type="scientific">Capnocytophaga cynodegmi</name>
    <dbReference type="NCBI Taxonomy" id="28189"/>
    <lineage>
        <taxon>Bacteria</taxon>
        <taxon>Pseudomonadati</taxon>
        <taxon>Bacteroidota</taxon>
        <taxon>Flavobacteriia</taxon>
        <taxon>Flavobacteriales</taxon>
        <taxon>Flavobacteriaceae</taxon>
        <taxon>Capnocytophaga</taxon>
    </lineage>
</organism>
<name>A0A0B7H3U1_9FLAO</name>
<reference evidence="2 3" key="1">
    <citation type="submission" date="2015-01" db="EMBL/GenBank/DDBJ databases">
        <authorList>
            <person name="Xiang T."/>
            <person name="Song Y."/>
            <person name="Huang L."/>
            <person name="Wang B."/>
            <person name="Wu P."/>
        </authorList>
    </citation>
    <scope>NUCLEOTIDE SEQUENCE [LARGE SCALE GENOMIC DNA]</scope>
    <source>
        <strain evidence="2 3">Ccy74</strain>
    </source>
</reference>
<dbReference type="Pfam" id="PF10020">
    <property type="entry name" value="DUF2262"/>
    <property type="match status" value="1"/>
</dbReference>
<evidence type="ECO:0000313" key="3">
    <source>
        <dbReference type="Proteomes" id="UP000038083"/>
    </source>
</evidence>
<dbReference type="EMBL" id="CDOG01000002">
    <property type="protein sequence ID" value="CEN34251.1"/>
    <property type="molecule type" value="Genomic_DNA"/>
</dbReference>
<proteinExistence type="predicted"/>